<dbReference type="InterPro" id="IPR006629">
    <property type="entry name" value="LITAF"/>
</dbReference>
<evidence type="ECO:0000256" key="7">
    <source>
        <dbReference type="ARBA" id="ARBA00023136"/>
    </source>
</evidence>
<sequence>TKVAGRNECEQECIQQQQYQQVLQQQQPPVPYNMVMQPISFDKEPVTTTCPHCGSNITTTVNQINGFAPWIVCGGMALIGCMLGCCLIPLCINTLKDTEHCCPSCQQVIGRHKQGQAPPPPYNASQGGYQPQHYPQTGAPYPPPQQHYPMQQQPQQSSVQVVVQQPAAAVSFNKEPVTTTCPHCRAHITTAVSYVNGLAPWLVSGGLILIGCWLGCCLIPFCIDDLKDAEHRCPNCQQPAMEKGQAPPPAYNASQGGYQPQHYPQTGAPYPPPQQHYPMQQQPQQSSVQVVVQQPAAAVSFNKEPVTTTCPHCRAHITTAVSYVNGLAPWLVSGGLILIGCWLGCCLIPFCIDDLKDAEHRCPNCQQPAMEKGQAPPPAYNASQGGYQPQHYPQTGAPYPPPQQHYPMQQQPQQSSVQVVVQQPAAAVSFNKEPVTTTCPHCRAHITTAVSYVNGLAPWLVSGGLILIGCWLGCCLIPFCIDDLKDAEHRCPNCQQDAEHRCPNCQQVVGRHRLIS</sequence>
<feature type="compositionally biased region" description="Polar residues" evidence="8">
    <location>
        <begin position="252"/>
        <end position="264"/>
    </location>
</feature>
<dbReference type="WBParaSite" id="maker-uti_cns_0046611-snap-gene-0.27-mRNA-1">
    <property type="protein sequence ID" value="maker-uti_cns_0046611-snap-gene-0.27-mRNA-1"/>
    <property type="gene ID" value="maker-uti_cns_0046611-snap-gene-0.27"/>
</dbReference>
<protein>
    <submittedName>
        <fullName evidence="12">LITAF domain-containing protein</fullName>
    </submittedName>
</protein>
<feature type="domain" description="LITAF" evidence="10">
    <location>
        <begin position="30"/>
        <end position="114"/>
    </location>
</feature>
<dbReference type="GO" id="GO:0008270">
    <property type="term" value="F:zinc ion binding"/>
    <property type="evidence" value="ECO:0007669"/>
    <property type="project" value="TreeGrafter"/>
</dbReference>
<evidence type="ECO:0000313" key="11">
    <source>
        <dbReference type="Proteomes" id="UP000095280"/>
    </source>
</evidence>
<dbReference type="GO" id="GO:0005765">
    <property type="term" value="C:lysosomal membrane"/>
    <property type="evidence" value="ECO:0007669"/>
    <property type="project" value="UniProtKB-SubCell"/>
</dbReference>
<dbReference type="SMART" id="SM00714">
    <property type="entry name" value="LITAF"/>
    <property type="match status" value="4"/>
</dbReference>
<evidence type="ECO:0000256" key="2">
    <source>
        <dbReference type="ARBA" id="ARBA00004481"/>
    </source>
</evidence>
<evidence type="ECO:0000313" key="12">
    <source>
        <dbReference type="WBParaSite" id="maker-uti_cns_0046611-snap-gene-0.27-mRNA-1"/>
    </source>
</evidence>
<evidence type="ECO:0000256" key="6">
    <source>
        <dbReference type="ARBA" id="ARBA00022833"/>
    </source>
</evidence>
<dbReference type="Proteomes" id="UP000095280">
    <property type="component" value="Unplaced"/>
</dbReference>
<comment type="similarity">
    <text evidence="4">Belongs to the CDIP1/LITAF family.</text>
</comment>
<feature type="domain" description="LITAF" evidence="10">
    <location>
        <begin position="159"/>
        <end position="245"/>
    </location>
</feature>
<keyword evidence="11" id="KW-1185">Reference proteome</keyword>
<reference evidence="12" key="1">
    <citation type="submission" date="2016-11" db="UniProtKB">
        <authorList>
            <consortium name="WormBaseParasite"/>
        </authorList>
    </citation>
    <scope>IDENTIFICATION</scope>
</reference>
<keyword evidence="6" id="KW-0862">Zinc</keyword>
<keyword evidence="5" id="KW-0479">Metal-binding</keyword>
<organism evidence="11 12">
    <name type="scientific">Macrostomum lignano</name>
    <dbReference type="NCBI Taxonomy" id="282301"/>
    <lineage>
        <taxon>Eukaryota</taxon>
        <taxon>Metazoa</taxon>
        <taxon>Spiralia</taxon>
        <taxon>Lophotrochozoa</taxon>
        <taxon>Platyhelminthes</taxon>
        <taxon>Rhabditophora</taxon>
        <taxon>Macrostomorpha</taxon>
        <taxon>Macrostomida</taxon>
        <taxon>Macrostomidae</taxon>
        <taxon>Macrostomum</taxon>
    </lineage>
</organism>
<dbReference type="GO" id="GO:0031902">
    <property type="term" value="C:late endosome membrane"/>
    <property type="evidence" value="ECO:0007669"/>
    <property type="project" value="UniProtKB-SubCell"/>
</dbReference>
<proteinExistence type="inferred from homology"/>
<keyword evidence="9" id="KW-1133">Transmembrane helix</keyword>
<feature type="transmembrane region" description="Helical" evidence="9">
    <location>
        <begin position="327"/>
        <end position="350"/>
    </location>
</feature>
<evidence type="ECO:0000256" key="4">
    <source>
        <dbReference type="ARBA" id="ARBA00005975"/>
    </source>
</evidence>
<evidence type="ECO:0000259" key="10">
    <source>
        <dbReference type="PROSITE" id="PS51837"/>
    </source>
</evidence>
<accession>A0A1I8JB91</accession>
<evidence type="ECO:0000256" key="9">
    <source>
        <dbReference type="SAM" id="Phobius"/>
    </source>
</evidence>
<evidence type="ECO:0000256" key="1">
    <source>
        <dbReference type="ARBA" id="ARBA00004414"/>
    </source>
</evidence>
<feature type="region of interest" description="Disordered" evidence="8">
    <location>
        <begin position="373"/>
        <end position="396"/>
    </location>
</feature>
<dbReference type="PANTHER" id="PTHR23292:SF6">
    <property type="entry name" value="FI16602P1-RELATED"/>
    <property type="match status" value="1"/>
</dbReference>
<dbReference type="PANTHER" id="PTHR23292">
    <property type="entry name" value="LIPOPOLYSACCHARIDE-INDUCED TUMOR NECROSIS FACTOR-ALPHA FACTOR"/>
    <property type="match status" value="1"/>
</dbReference>
<feature type="domain" description="LITAF" evidence="10">
    <location>
        <begin position="417"/>
        <end position="514"/>
    </location>
</feature>
<feature type="compositionally biased region" description="Polar residues" evidence="8">
    <location>
        <begin position="123"/>
        <end position="135"/>
    </location>
</feature>
<dbReference type="Pfam" id="PF10601">
    <property type="entry name" value="zf-LITAF-like"/>
    <property type="match status" value="4"/>
</dbReference>
<keyword evidence="7 9" id="KW-0472">Membrane</keyword>
<comment type="subcellular location">
    <subcellularLocation>
        <location evidence="2">Endosome membrane</location>
        <topology evidence="2">Peripheral membrane protein</topology>
    </subcellularLocation>
    <subcellularLocation>
        <location evidence="1">Late endosome membrane</location>
    </subcellularLocation>
    <subcellularLocation>
        <location evidence="3">Lysosome membrane</location>
        <topology evidence="3">Peripheral membrane protein</topology>
        <orientation evidence="3">Cytoplasmic side</orientation>
    </subcellularLocation>
</comment>
<feature type="domain" description="LITAF" evidence="10">
    <location>
        <begin position="288"/>
        <end position="374"/>
    </location>
</feature>
<evidence type="ECO:0000256" key="3">
    <source>
        <dbReference type="ARBA" id="ARBA00004630"/>
    </source>
</evidence>
<evidence type="ECO:0000256" key="8">
    <source>
        <dbReference type="SAM" id="MobiDB-lite"/>
    </source>
</evidence>
<feature type="transmembrane region" description="Helical" evidence="9">
    <location>
        <begin position="198"/>
        <end position="223"/>
    </location>
</feature>
<evidence type="ECO:0000256" key="5">
    <source>
        <dbReference type="ARBA" id="ARBA00022723"/>
    </source>
</evidence>
<name>A0A1I8JB91_9PLAT</name>
<keyword evidence="9" id="KW-0812">Transmembrane</keyword>
<feature type="region of interest" description="Disordered" evidence="8">
    <location>
        <begin position="244"/>
        <end position="284"/>
    </location>
</feature>
<feature type="compositionally biased region" description="Polar residues" evidence="8">
    <location>
        <begin position="381"/>
        <end position="393"/>
    </location>
</feature>
<dbReference type="AlphaFoldDB" id="A0A1I8JB91"/>
<dbReference type="PROSITE" id="PS51837">
    <property type="entry name" value="LITAF"/>
    <property type="match status" value="4"/>
</dbReference>
<feature type="transmembrane region" description="Helical" evidence="9">
    <location>
        <begin position="459"/>
        <end position="481"/>
    </location>
</feature>
<dbReference type="InterPro" id="IPR037519">
    <property type="entry name" value="LITAF_fam"/>
</dbReference>
<feature type="region of interest" description="Disordered" evidence="8">
    <location>
        <begin position="116"/>
        <end position="138"/>
    </location>
</feature>